<proteinExistence type="inferred from homology"/>
<organism evidence="3 4">
    <name type="scientific">Thermothielavioides terrestris</name>
    <dbReference type="NCBI Taxonomy" id="2587410"/>
    <lineage>
        <taxon>Eukaryota</taxon>
        <taxon>Fungi</taxon>
        <taxon>Dikarya</taxon>
        <taxon>Ascomycota</taxon>
        <taxon>Pezizomycotina</taxon>
        <taxon>Sordariomycetes</taxon>
        <taxon>Sordariomycetidae</taxon>
        <taxon>Sordariales</taxon>
        <taxon>Chaetomiaceae</taxon>
        <taxon>Thermothielavioides</taxon>
    </lineage>
</organism>
<gene>
    <name evidence="3" type="ORF">TT172_LOCUS6860</name>
</gene>
<feature type="compositionally biased region" description="Pro residues" evidence="2">
    <location>
        <begin position="7"/>
        <end position="20"/>
    </location>
</feature>
<dbReference type="InterPro" id="IPR023398">
    <property type="entry name" value="TIF_eIF4e-like"/>
</dbReference>
<evidence type="ECO:0000256" key="2">
    <source>
        <dbReference type="SAM" id="MobiDB-lite"/>
    </source>
</evidence>
<evidence type="ECO:0000256" key="1">
    <source>
        <dbReference type="ARBA" id="ARBA00010568"/>
    </source>
</evidence>
<feature type="region of interest" description="Disordered" evidence="2">
    <location>
        <begin position="1"/>
        <end position="30"/>
    </location>
</feature>
<comment type="similarity">
    <text evidence="1">Belongs to the UPF0696 family.</text>
</comment>
<protein>
    <submittedName>
        <fullName evidence="3">22ca15d9-9075-4b2d-be2a-d83ac473fa97</fullName>
    </submittedName>
</protein>
<reference evidence="3 4" key="1">
    <citation type="submission" date="2018-04" db="EMBL/GenBank/DDBJ databases">
        <authorList>
            <person name="Huttner S."/>
            <person name="Dainat J."/>
        </authorList>
    </citation>
    <scope>NUCLEOTIDE SEQUENCE [LARGE SCALE GENOMIC DNA]</scope>
</reference>
<name>A0A3S4F4M9_9PEZI</name>
<dbReference type="AlphaFoldDB" id="A0A3S4F4M9"/>
<evidence type="ECO:0000313" key="4">
    <source>
        <dbReference type="Proteomes" id="UP000289323"/>
    </source>
</evidence>
<sequence length="242" mass="26827">MPSSPDTTPPPSQPSSPAPSRPGARLPNEPLSQFLQRLPPAEAAQTTPAHLLPPWYWIDNPHRNTADGESSADMAAFLRDGRELLRRFKLARALCTPNDPRRTQLREGLKADIAALARRCGVTIGKWMLFPKVDEVNEVWRKVCEGVDADRLGIGAKVSTSGEEDGEPTRLICVYTKDFTDVEDVKRVLLALVDMGLVRADMPRGIVYKCDAYTYLEIYGKNEYGLRPSIYGSKEMLAGNLS</sequence>
<dbReference type="Gene3D" id="3.30.760.10">
    <property type="entry name" value="RNA Cap, Translation Initiation Factor Eif4e"/>
    <property type="match status" value="1"/>
</dbReference>
<accession>A0A3S4F4M9</accession>
<dbReference type="InterPro" id="IPR015034">
    <property type="entry name" value="Bles03"/>
</dbReference>
<evidence type="ECO:0000313" key="3">
    <source>
        <dbReference type="EMBL" id="SPQ24441.1"/>
    </source>
</evidence>
<dbReference type="PANTHER" id="PTHR31977">
    <property type="entry name" value="UPF0696 PROTEIN C11ORF68"/>
    <property type="match status" value="1"/>
</dbReference>
<dbReference type="Pfam" id="PF08939">
    <property type="entry name" value="Bles03"/>
    <property type="match status" value="1"/>
</dbReference>
<dbReference type="EMBL" id="OUUZ01000013">
    <property type="protein sequence ID" value="SPQ24441.1"/>
    <property type="molecule type" value="Genomic_DNA"/>
</dbReference>
<dbReference type="Proteomes" id="UP000289323">
    <property type="component" value="Unassembled WGS sequence"/>
</dbReference>
<dbReference type="PANTHER" id="PTHR31977:SF1">
    <property type="entry name" value="UPF0696 PROTEIN C11ORF68"/>
    <property type="match status" value="1"/>
</dbReference>
<dbReference type="SUPFAM" id="SSF55418">
    <property type="entry name" value="eIF4e-like"/>
    <property type="match status" value="1"/>
</dbReference>